<reference evidence="8" key="1">
    <citation type="submission" date="2021-01" db="EMBL/GenBank/DDBJ databases">
        <authorList>
            <person name="Corre E."/>
            <person name="Pelletier E."/>
            <person name="Niang G."/>
            <person name="Scheremetjew M."/>
            <person name="Finn R."/>
            <person name="Kale V."/>
            <person name="Holt S."/>
            <person name="Cochrane G."/>
            <person name="Meng A."/>
            <person name="Brown T."/>
            <person name="Cohen L."/>
        </authorList>
    </citation>
    <scope>NUCLEOTIDE SEQUENCE</scope>
    <source>
        <strain evidence="8">CCMP1320</strain>
    </source>
</reference>
<proteinExistence type="inferred from homology"/>
<dbReference type="PANTHER" id="PTHR11863">
    <property type="entry name" value="STEROL DESATURASE"/>
    <property type="match status" value="1"/>
</dbReference>
<dbReference type="InterPro" id="IPR006694">
    <property type="entry name" value="Fatty_acid_hydroxylase"/>
</dbReference>
<accession>A0A7S3R423</accession>
<dbReference type="GO" id="GO:0008610">
    <property type="term" value="P:lipid biosynthetic process"/>
    <property type="evidence" value="ECO:0007669"/>
    <property type="project" value="InterPro"/>
</dbReference>
<dbReference type="Pfam" id="PF04116">
    <property type="entry name" value="FA_hydroxylase"/>
    <property type="match status" value="1"/>
</dbReference>
<keyword evidence="4" id="KW-1133">Transmembrane helix</keyword>
<feature type="compositionally biased region" description="Basic and acidic residues" evidence="6">
    <location>
        <begin position="330"/>
        <end position="351"/>
    </location>
</feature>
<gene>
    <name evidence="8" type="ORF">DTER00134_LOCUS16228</name>
</gene>
<dbReference type="EMBL" id="HBIP01026868">
    <property type="protein sequence ID" value="CAE0501155.1"/>
    <property type="molecule type" value="Transcribed_RNA"/>
</dbReference>
<protein>
    <recommendedName>
        <fullName evidence="7">Fatty acid hydroxylase domain-containing protein</fullName>
    </recommendedName>
</protein>
<dbReference type="GO" id="GO:0016491">
    <property type="term" value="F:oxidoreductase activity"/>
    <property type="evidence" value="ECO:0007669"/>
    <property type="project" value="InterPro"/>
</dbReference>
<feature type="compositionally biased region" description="Low complexity" evidence="6">
    <location>
        <begin position="297"/>
        <end position="319"/>
    </location>
</feature>
<keyword evidence="3" id="KW-0812">Transmembrane</keyword>
<evidence type="ECO:0000256" key="6">
    <source>
        <dbReference type="SAM" id="MobiDB-lite"/>
    </source>
</evidence>
<feature type="domain" description="Fatty acid hydroxylase" evidence="7">
    <location>
        <begin position="116"/>
        <end position="252"/>
    </location>
</feature>
<organism evidence="8">
    <name type="scientific">Dunaliella tertiolecta</name>
    <name type="common">Green alga</name>
    <dbReference type="NCBI Taxonomy" id="3047"/>
    <lineage>
        <taxon>Eukaryota</taxon>
        <taxon>Viridiplantae</taxon>
        <taxon>Chlorophyta</taxon>
        <taxon>core chlorophytes</taxon>
        <taxon>Chlorophyceae</taxon>
        <taxon>CS clade</taxon>
        <taxon>Chlamydomonadales</taxon>
        <taxon>Dunaliellaceae</taxon>
        <taxon>Dunaliella</taxon>
    </lineage>
</organism>
<evidence type="ECO:0000256" key="1">
    <source>
        <dbReference type="ARBA" id="ARBA00004370"/>
    </source>
</evidence>
<sequence>MDLYSLIGDSVWRLCEGLSPRRIEFWFAFSPIFTYWLLAGFYDVLDHSSSKVVAKHRIARREPDGRVNRVSRGHVCRRVLLQHSMQLAATLVALVLDPQQCSANPPVGWVRAGLQFLIGMFIMDTWQYWIHRAMHTSAFLYKHFHSTHHQLWNPYAFGALYNHPLEALLLDTLGAAVAMFSLNMTCQLAVGFFCFSTAKTVLDHCNYRFPLNPLHDVFPNSAAYHDVHHDFHGLKANYSQPFFIMWDLLMGTYMDPRSLHLSPAEAAAVAVPQQAPAVLQGAAVTRWAAASAAKAADGAGAPAPAPAAGGSRGSSNRSSTDAAHLQQVTEVHHAQEGAEEEKGLGGKDVGKVRSRLRRNHA</sequence>
<keyword evidence="5" id="KW-0472">Membrane</keyword>
<evidence type="ECO:0000259" key="7">
    <source>
        <dbReference type="Pfam" id="PF04116"/>
    </source>
</evidence>
<dbReference type="GO" id="GO:0016020">
    <property type="term" value="C:membrane"/>
    <property type="evidence" value="ECO:0007669"/>
    <property type="project" value="UniProtKB-SubCell"/>
</dbReference>
<evidence type="ECO:0000256" key="2">
    <source>
        <dbReference type="ARBA" id="ARBA00009324"/>
    </source>
</evidence>
<dbReference type="AlphaFoldDB" id="A0A7S3R423"/>
<comment type="subcellular location">
    <subcellularLocation>
        <location evidence="1">Membrane</location>
    </subcellularLocation>
</comment>
<evidence type="ECO:0000313" key="8">
    <source>
        <dbReference type="EMBL" id="CAE0501155.1"/>
    </source>
</evidence>
<feature type="compositionally biased region" description="Basic residues" evidence="6">
    <location>
        <begin position="352"/>
        <end position="361"/>
    </location>
</feature>
<comment type="similarity">
    <text evidence="2">Belongs to the sterol desaturase family.</text>
</comment>
<name>A0A7S3R423_DUNTE</name>
<dbReference type="GO" id="GO:0005506">
    <property type="term" value="F:iron ion binding"/>
    <property type="evidence" value="ECO:0007669"/>
    <property type="project" value="InterPro"/>
</dbReference>
<feature type="region of interest" description="Disordered" evidence="6">
    <location>
        <begin position="297"/>
        <end position="361"/>
    </location>
</feature>
<evidence type="ECO:0000256" key="4">
    <source>
        <dbReference type="ARBA" id="ARBA00022989"/>
    </source>
</evidence>
<evidence type="ECO:0000256" key="3">
    <source>
        <dbReference type="ARBA" id="ARBA00022692"/>
    </source>
</evidence>
<dbReference type="InterPro" id="IPR050307">
    <property type="entry name" value="Sterol_Desaturase_Related"/>
</dbReference>
<evidence type="ECO:0000256" key="5">
    <source>
        <dbReference type="ARBA" id="ARBA00023136"/>
    </source>
</evidence>